<evidence type="ECO:0000256" key="1">
    <source>
        <dbReference type="SAM" id="MobiDB-lite"/>
    </source>
</evidence>
<dbReference type="EMBL" id="BMKV01000001">
    <property type="protein sequence ID" value="GGI70241.1"/>
    <property type="molecule type" value="Genomic_DNA"/>
</dbReference>
<feature type="region of interest" description="Disordered" evidence="1">
    <location>
        <begin position="235"/>
        <end position="268"/>
    </location>
</feature>
<dbReference type="CDD" id="cd07814">
    <property type="entry name" value="SRPBCC_CalC_Aha1-like"/>
    <property type="match status" value="1"/>
</dbReference>
<name>A0ABQ2C9M5_9MICC</name>
<dbReference type="Proteomes" id="UP000658754">
    <property type="component" value="Unassembled WGS sequence"/>
</dbReference>
<protein>
    <recommendedName>
        <fullName evidence="4">Polyketide cyclase/dehydrase/lipid transport protein</fullName>
    </recommendedName>
</protein>
<sequence length="420" mass="44819">MTHSAAHDQTPGGHSAAPGDATPAVTEAAGRAFAGMFRMLKLARPDRPIHPQGIGLAGHLARTGSTGATSGLEWLDTPGVDPVRARFSRSVGLPQQLPDILGLALRVTPSPDGITDVLFASTGWRLPGRFLLQPKLGVASATFTTLMPYRGSKGPVLLGLRTSELPAGPLTSGEWVLHLYWAKPTGPWHECGELRLRAEPEPADTPLRFNPLENQPPGAQTYAWTRRLREHSYRAAQRPAPPAVAPSASASSASSPPAGHTPGGTSLAATERNTMSTVSQLFNSPAADVWRVIADGWLYSGWVVGTSRIRAVDDRWPEAGSRLHHSVGGWPLVIDDSSQVTAVEPGRRLEVVARGWPMGEAKVVITLEDRGGQCQVTISEDAVRGPGKMVPKFLRDPLIAVRNRETLRRLELMAAGGAGK</sequence>
<dbReference type="Gene3D" id="3.30.530.20">
    <property type="match status" value="1"/>
</dbReference>
<evidence type="ECO:0008006" key="4">
    <source>
        <dbReference type="Google" id="ProtNLM"/>
    </source>
</evidence>
<dbReference type="InterPro" id="IPR023393">
    <property type="entry name" value="START-like_dom_sf"/>
</dbReference>
<proteinExistence type="predicted"/>
<gene>
    <name evidence="2" type="ORF">GCM10007175_03660</name>
</gene>
<feature type="region of interest" description="Disordered" evidence="1">
    <location>
        <begin position="1"/>
        <end position="22"/>
    </location>
</feature>
<feature type="compositionally biased region" description="Low complexity" evidence="1">
    <location>
        <begin position="245"/>
        <end position="258"/>
    </location>
</feature>
<accession>A0ABQ2C9M5</accession>
<comment type="caution">
    <text evidence="2">The sequence shown here is derived from an EMBL/GenBank/DDBJ whole genome shotgun (WGS) entry which is preliminary data.</text>
</comment>
<reference evidence="3" key="1">
    <citation type="journal article" date="2019" name="Int. J. Syst. Evol. Microbiol.">
        <title>The Global Catalogue of Microorganisms (GCM) 10K type strain sequencing project: providing services to taxonomists for standard genome sequencing and annotation.</title>
        <authorList>
            <consortium name="The Broad Institute Genomics Platform"/>
            <consortium name="The Broad Institute Genome Sequencing Center for Infectious Disease"/>
            <person name="Wu L."/>
            <person name="Ma J."/>
        </authorList>
    </citation>
    <scope>NUCLEOTIDE SEQUENCE [LARGE SCALE GENOMIC DNA]</scope>
    <source>
        <strain evidence="3">CGMCC 1.3601</strain>
    </source>
</reference>
<dbReference type="RefSeq" id="WP_229675192.1">
    <property type="nucleotide sequence ID" value="NZ_BMKV01000001.1"/>
</dbReference>
<evidence type="ECO:0000313" key="3">
    <source>
        <dbReference type="Proteomes" id="UP000658754"/>
    </source>
</evidence>
<keyword evidence="3" id="KW-1185">Reference proteome</keyword>
<dbReference type="SUPFAM" id="SSF55961">
    <property type="entry name" value="Bet v1-like"/>
    <property type="match status" value="1"/>
</dbReference>
<evidence type="ECO:0000313" key="2">
    <source>
        <dbReference type="EMBL" id="GGI70241.1"/>
    </source>
</evidence>
<organism evidence="2 3">
    <name type="scientific">Pseudarthrobacter scleromae</name>
    <dbReference type="NCBI Taxonomy" id="158897"/>
    <lineage>
        <taxon>Bacteria</taxon>
        <taxon>Bacillati</taxon>
        <taxon>Actinomycetota</taxon>
        <taxon>Actinomycetes</taxon>
        <taxon>Micrococcales</taxon>
        <taxon>Micrococcaceae</taxon>
        <taxon>Pseudarthrobacter</taxon>
    </lineage>
</organism>
<dbReference type="SUPFAM" id="SSF56634">
    <property type="entry name" value="Heme-dependent catalase-like"/>
    <property type="match status" value="1"/>
</dbReference>
<dbReference type="InterPro" id="IPR020835">
    <property type="entry name" value="Catalase_sf"/>
</dbReference>